<evidence type="ECO:0000313" key="1">
    <source>
        <dbReference type="EMBL" id="AFK43136.1"/>
    </source>
</evidence>
<protein>
    <submittedName>
        <fullName evidence="1">Uncharacterized protein</fullName>
    </submittedName>
</protein>
<accession>I3SS94</accession>
<dbReference type="AlphaFoldDB" id="I3SS94"/>
<dbReference type="EMBL" id="BT143342">
    <property type="protein sequence ID" value="AFK43136.1"/>
    <property type="molecule type" value="mRNA"/>
</dbReference>
<sequence length="53" mass="5658">MSTSFCTVNSDSGFGFESILLASAAEMSATAAMENQSHPTKFFNTICNTYAPK</sequence>
<name>I3SS94_LOTJA</name>
<organism evidence="1">
    <name type="scientific">Lotus japonicus</name>
    <name type="common">Lotus corniculatus var. japonicus</name>
    <dbReference type="NCBI Taxonomy" id="34305"/>
    <lineage>
        <taxon>Eukaryota</taxon>
        <taxon>Viridiplantae</taxon>
        <taxon>Streptophyta</taxon>
        <taxon>Embryophyta</taxon>
        <taxon>Tracheophyta</taxon>
        <taxon>Spermatophyta</taxon>
        <taxon>Magnoliopsida</taxon>
        <taxon>eudicotyledons</taxon>
        <taxon>Gunneridae</taxon>
        <taxon>Pentapetalae</taxon>
        <taxon>rosids</taxon>
        <taxon>fabids</taxon>
        <taxon>Fabales</taxon>
        <taxon>Fabaceae</taxon>
        <taxon>Papilionoideae</taxon>
        <taxon>50 kb inversion clade</taxon>
        <taxon>NPAAA clade</taxon>
        <taxon>Hologalegina</taxon>
        <taxon>robinioid clade</taxon>
        <taxon>Loteae</taxon>
        <taxon>Lotus</taxon>
    </lineage>
</organism>
<proteinExistence type="evidence at transcript level"/>
<reference evidence="1" key="1">
    <citation type="submission" date="2012-05" db="EMBL/GenBank/DDBJ databases">
        <authorList>
            <person name="Krishnakumar V."/>
            <person name="Cheung F."/>
            <person name="Xiao Y."/>
            <person name="Chan A."/>
            <person name="Moskal W.A."/>
            <person name="Town C.D."/>
        </authorList>
    </citation>
    <scope>NUCLEOTIDE SEQUENCE</scope>
</reference>